<keyword evidence="2" id="KW-1185">Reference proteome</keyword>
<reference evidence="1 2" key="1">
    <citation type="submission" date="2024-01" db="EMBL/GenBank/DDBJ databases">
        <title>Mariniflexile litorale sp. nov., isolated from the shallow sediments of the Sea of Japan.</title>
        <authorList>
            <person name="Romanenko L."/>
            <person name="Bystritskaya E."/>
            <person name="Isaeva M."/>
        </authorList>
    </citation>
    <scope>NUCLEOTIDE SEQUENCE [LARGE SCALE GENOMIC DNA]</scope>
    <source>
        <strain evidence="1 2">KCTC 32427</strain>
    </source>
</reference>
<dbReference type="PROSITE" id="PS51257">
    <property type="entry name" value="PROKAR_LIPOPROTEIN"/>
    <property type="match status" value="1"/>
</dbReference>
<dbReference type="InterPro" id="IPR021787">
    <property type="entry name" value="DUF3352"/>
</dbReference>
<proteinExistence type="predicted"/>
<organism evidence="1 2">
    <name type="scientific">Mariniflexile soesokkakense</name>
    <dbReference type="NCBI Taxonomy" id="1343160"/>
    <lineage>
        <taxon>Bacteria</taxon>
        <taxon>Pseudomonadati</taxon>
        <taxon>Bacteroidota</taxon>
        <taxon>Flavobacteriia</taxon>
        <taxon>Flavobacteriales</taxon>
        <taxon>Flavobacteriaceae</taxon>
        <taxon>Mariniflexile</taxon>
    </lineage>
</organism>
<dbReference type="RefSeq" id="WP_346242911.1">
    <property type="nucleotide sequence ID" value="NZ_JAZHYP010000011.1"/>
</dbReference>
<dbReference type="EMBL" id="JAZHYP010000011">
    <property type="protein sequence ID" value="MEN3325112.1"/>
    <property type="molecule type" value="Genomic_DNA"/>
</dbReference>
<sequence>MRFLGFAILLFVVFSCSTTEKNRINLIDFVPENTSIIIKTSNLEDLKSSIKNSDFLNKFSETSAYKHLETNLDYLKLLKPNGELLICFSQDEKDSLQFTIITKFTPQLFKRDSLKNYVEETISYENQTLTKSTYNNNTFYSTVIDSTFFTASSKDAINTVLTSSNMNEELVKIYNSTSNDKTFSIIINANSPFIKSFFIEESLNLNAFTNYIAIDVNVNQDYIYVNGITKATDSTKILSNIFRNTIPQENQTQNITPFDSDGFMSFTFKNFQTIEGNLKAYTKKDSIAGSSPLFDNIIEVGVIYQDENRAIALNSIDFIATEDALIGEQTIVEAYRGIEIYSFSQPKLFVDTFSPLIKNINPNKYCVLDNFFVFSNSSALLQNIISNYQNKTTFSELETFKKAKEQLSNASSLFLATSSKSLKSILSKNFKDDLEDSFSNYSSSALQFIYDSNFAHLNAIIKKSKTRVSQNSVSEELNIKLASDILNKPQFVTNHLTKEKEIVVQDIKNNLYLISNKGKILWKKQLEGAVLGTIEQIDVFKNGRLQLAFATPNRVYVIDRNGKDVAPFPGKFNDAITQPLSVFDYDRNKDYRLLVTQGKNILLYDVHAKTVNGFNFKSAKEALVSQPKHFRISSKDYIVFKTQNTLHILDRTGNTRVNPKTSVNFSNQPIFLYSDTFTTTTSNGQLISLDTKGGVSTQNLNLSEKHNIEASSKTLVTLNENKLTIKSNIVELDFGTYTKPELFYIKDKIYVAITDLQTQKVYIFDSQGNLLPNFPVYGNSEIALDNIDKDNSLEFVTKGETNSILLYRIN</sequence>
<dbReference type="Proteomes" id="UP001416393">
    <property type="component" value="Unassembled WGS sequence"/>
</dbReference>
<evidence type="ECO:0000313" key="1">
    <source>
        <dbReference type="EMBL" id="MEN3325112.1"/>
    </source>
</evidence>
<accession>A0ABV0AFV0</accession>
<name>A0ABV0AFV0_9FLAO</name>
<comment type="caution">
    <text evidence="1">The sequence shown here is derived from an EMBL/GenBank/DDBJ whole genome shotgun (WGS) entry which is preliminary data.</text>
</comment>
<dbReference type="SUPFAM" id="SSF69322">
    <property type="entry name" value="Tricorn protease domain 2"/>
    <property type="match status" value="1"/>
</dbReference>
<protein>
    <submittedName>
        <fullName evidence="1">DUF3352 domain-containing protein</fullName>
    </submittedName>
</protein>
<evidence type="ECO:0000313" key="2">
    <source>
        <dbReference type="Proteomes" id="UP001416393"/>
    </source>
</evidence>
<gene>
    <name evidence="1" type="ORF">VP395_15345</name>
</gene>
<dbReference type="Pfam" id="PF11832">
    <property type="entry name" value="DUF3352"/>
    <property type="match status" value="1"/>
</dbReference>